<evidence type="ECO:0000256" key="3">
    <source>
        <dbReference type="ARBA" id="ARBA00022840"/>
    </source>
</evidence>
<dbReference type="FunFam" id="1.10.510.10:FF:000571">
    <property type="entry name" value="Maternal embryonic leucine zipper kinase"/>
    <property type="match status" value="1"/>
</dbReference>
<keyword evidence="2 4" id="KW-0547">Nucleotide-binding</keyword>
<proteinExistence type="inferred from homology"/>
<dbReference type="EMBL" id="JBICCN010000054">
    <property type="protein sequence ID" value="KAL3097471.1"/>
    <property type="molecule type" value="Genomic_DNA"/>
</dbReference>
<dbReference type="GO" id="GO:0004674">
    <property type="term" value="F:protein serine/threonine kinase activity"/>
    <property type="evidence" value="ECO:0007669"/>
    <property type="project" value="UniProtKB-KW"/>
</dbReference>
<evidence type="ECO:0000256" key="1">
    <source>
        <dbReference type="ARBA" id="ARBA00001946"/>
    </source>
</evidence>
<evidence type="ECO:0000256" key="2">
    <source>
        <dbReference type="ARBA" id="ARBA00022741"/>
    </source>
</evidence>
<dbReference type="SMART" id="SM00220">
    <property type="entry name" value="S_TKc"/>
    <property type="match status" value="1"/>
</dbReference>
<keyword evidence="5" id="KW-0418">Kinase</keyword>
<dbReference type="InterPro" id="IPR000719">
    <property type="entry name" value="Prot_kinase_dom"/>
</dbReference>
<evidence type="ECO:0000256" key="6">
    <source>
        <dbReference type="SAM" id="MobiDB-lite"/>
    </source>
</evidence>
<accession>A0ABD2K3J9</accession>
<evidence type="ECO:0000313" key="9">
    <source>
        <dbReference type="Proteomes" id="UP001620645"/>
    </source>
</evidence>
<keyword evidence="5" id="KW-0723">Serine/threonine-protein kinase</keyword>
<dbReference type="InterPro" id="IPR011009">
    <property type="entry name" value="Kinase-like_dom_sf"/>
</dbReference>
<feature type="domain" description="Protein kinase" evidence="7">
    <location>
        <begin position="120"/>
        <end position="371"/>
    </location>
</feature>
<dbReference type="AlphaFoldDB" id="A0ABD2K3J9"/>
<feature type="binding site" evidence="4">
    <location>
        <position position="149"/>
    </location>
    <ligand>
        <name>ATP</name>
        <dbReference type="ChEBI" id="CHEBI:30616"/>
    </ligand>
</feature>
<sequence length="390" mass="44331">MSAEIAKNATANKGNDFRTARKVSSLEMDENTGEGNQQKKQQTKGRAGERNWRRGSNSVGRRVHSPRHDFEDNDKYKGRMGGGMALKRMDSEERNRNEKLLSCPDSVTRISDRSMFYKTFELVSQIGQGNFSDVFLVFSSEKSEKYAVKEIDKERMRSKLHFVENEIALLQRCRHRNICRLIDAFECRRAFFLLFDYAQKGDLFETIRRIGRLSERSAAQITRQISSALAFLHRRRIVHRDVKPENILLGADSTAKLTDFGLACFLLGPLYRVCGTPTYVAPEILTQKGYGVAVDIWSLGIILHICLVGFAPFHSSERAQLFQQIVHGQFTFDHPNWSPIGTKAKKLLLGMLTAAVAKRLDAEKVIRSEWVMAMMAQSADENVWEAANKG</sequence>
<dbReference type="SUPFAM" id="SSF56112">
    <property type="entry name" value="Protein kinase-like (PK-like)"/>
    <property type="match status" value="1"/>
</dbReference>
<dbReference type="PANTHER" id="PTHR24347">
    <property type="entry name" value="SERINE/THREONINE-PROTEIN KINASE"/>
    <property type="match status" value="1"/>
</dbReference>
<evidence type="ECO:0000313" key="8">
    <source>
        <dbReference type="EMBL" id="KAL3097471.1"/>
    </source>
</evidence>
<keyword evidence="3 4" id="KW-0067">ATP-binding</keyword>
<dbReference type="Pfam" id="PF00069">
    <property type="entry name" value="Pkinase"/>
    <property type="match status" value="1"/>
</dbReference>
<reference evidence="8 9" key="1">
    <citation type="submission" date="2024-10" db="EMBL/GenBank/DDBJ databases">
        <authorList>
            <person name="Kim D."/>
        </authorList>
    </citation>
    <scope>NUCLEOTIDE SEQUENCE [LARGE SCALE GENOMIC DNA]</scope>
    <source>
        <strain evidence="8">Taebaek</strain>
    </source>
</reference>
<keyword evidence="9" id="KW-1185">Reference proteome</keyword>
<keyword evidence="5" id="KW-0808">Transferase</keyword>
<dbReference type="CDD" id="cd05117">
    <property type="entry name" value="STKc_CAMK"/>
    <property type="match status" value="1"/>
</dbReference>
<dbReference type="PROSITE" id="PS00107">
    <property type="entry name" value="PROTEIN_KINASE_ATP"/>
    <property type="match status" value="1"/>
</dbReference>
<gene>
    <name evidence="8" type="ORF">niasHS_003919</name>
</gene>
<dbReference type="PROSITE" id="PS50011">
    <property type="entry name" value="PROTEIN_KINASE_DOM"/>
    <property type="match status" value="1"/>
</dbReference>
<comment type="caution">
    <text evidence="8">The sequence shown here is derived from an EMBL/GenBank/DDBJ whole genome shotgun (WGS) entry which is preliminary data.</text>
</comment>
<evidence type="ECO:0000256" key="4">
    <source>
        <dbReference type="PROSITE-ProRule" id="PRU10141"/>
    </source>
</evidence>
<dbReference type="InterPro" id="IPR008271">
    <property type="entry name" value="Ser/Thr_kinase_AS"/>
</dbReference>
<comment type="cofactor">
    <cofactor evidence="1">
        <name>Mg(2+)</name>
        <dbReference type="ChEBI" id="CHEBI:18420"/>
    </cofactor>
</comment>
<organism evidence="8 9">
    <name type="scientific">Heterodera schachtii</name>
    <name type="common">Sugarbeet cyst nematode worm</name>
    <name type="synonym">Tylenchus schachtii</name>
    <dbReference type="NCBI Taxonomy" id="97005"/>
    <lineage>
        <taxon>Eukaryota</taxon>
        <taxon>Metazoa</taxon>
        <taxon>Ecdysozoa</taxon>
        <taxon>Nematoda</taxon>
        <taxon>Chromadorea</taxon>
        <taxon>Rhabditida</taxon>
        <taxon>Tylenchina</taxon>
        <taxon>Tylenchomorpha</taxon>
        <taxon>Tylenchoidea</taxon>
        <taxon>Heteroderidae</taxon>
        <taxon>Heteroderinae</taxon>
        <taxon>Heterodera</taxon>
    </lineage>
</organism>
<protein>
    <recommendedName>
        <fullName evidence="7">Protein kinase domain-containing protein</fullName>
    </recommendedName>
</protein>
<evidence type="ECO:0000256" key="5">
    <source>
        <dbReference type="RuleBase" id="RU000304"/>
    </source>
</evidence>
<dbReference type="GO" id="GO:0005524">
    <property type="term" value="F:ATP binding"/>
    <property type="evidence" value="ECO:0007669"/>
    <property type="project" value="UniProtKB-UniRule"/>
</dbReference>
<dbReference type="Proteomes" id="UP001620645">
    <property type="component" value="Unassembled WGS sequence"/>
</dbReference>
<feature type="compositionally biased region" description="Basic and acidic residues" evidence="6">
    <location>
        <begin position="66"/>
        <end position="77"/>
    </location>
</feature>
<comment type="similarity">
    <text evidence="5">Belongs to the protein kinase superfamily.</text>
</comment>
<feature type="region of interest" description="Disordered" evidence="6">
    <location>
        <begin position="1"/>
        <end position="82"/>
    </location>
</feature>
<dbReference type="InterPro" id="IPR017441">
    <property type="entry name" value="Protein_kinase_ATP_BS"/>
</dbReference>
<evidence type="ECO:0000259" key="7">
    <source>
        <dbReference type="PROSITE" id="PS50011"/>
    </source>
</evidence>
<dbReference type="PROSITE" id="PS00108">
    <property type="entry name" value="PROTEIN_KINASE_ST"/>
    <property type="match status" value="1"/>
</dbReference>
<dbReference type="Gene3D" id="1.10.510.10">
    <property type="entry name" value="Transferase(Phosphotransferase) domain 1"/>
    <property type="match status" value="1"/>
</dbReference>
<name>A0ABD2K3J9_HETSC</name>